<keyword evidence="5" id="KW-1185">Reference proteome</keyword>
<dbReference type="PRINTS" id="PR00420">
    <property type="entry name" value="RNGMNOXGNASE"/>
</dbReference>
<dbReference type="Gene3D" id="3.30.9.10">
    <property type="entry name" value="D-Amino Acid Oxidase, subunit A, domain 2"/>
    <property type="match status" value="1"/>
</dbReference>
<keyword evidence="1" id="KW-0560">Oxidoreductase</keyword>
<dbReference type="InterPro" id="IPR036188">
    <property type="entry name" value="FAD/NAD-bd_sf"/>
</dbReference>
<keyword evidence="2" id="KW-0503">Monooxygenase</keyword>
<protein>
    <submittedName>
        <fullName evidence="4">2-polyprenyl-6-methoxyphenol hydroxylase-like FAD-dependent oxidoreductase</fullName>
    </submittedName>
</protein>
<dbReference type="Pfam" id="PF01494">
    <property type="entry name" value="FAD_binding_3"/>
    <property type="match status" value="1"/>
</dbReference>
<dbReference type="SUPFAM" id="SSF51905">
    <property type="entry name" value="FAD/NAD(P)-binding domain"/>
    <property type="match status" value="1"/>
</dbReference>
<evidence type="ECO:0000313" key="5">
    <source>
        <dbReference type="Proteomes" id="UP000554054"/>
    </source>
</evidence>
<proteinExistence type="predicted"/>
<dbReference type="EMBL" id="JACCAE010000001">
    <property type="protein sequence ID" value="NYF98056.1"/>
    <property type="molecule type" value="Genomic_DNA"/>
</dbReference>
<dbReference type="PANTHER" id="PTHR13789">
    <property type="entry name" value="MONOOXYGENASE"/>
    <property type="match status" value="1"/>
</dbReference>
<name>A0A852VPG1_9MICO</name>
<evidence type="ECO:0000256" key="1">
    <source>
        <dbReference type="ARBA" id="ARBA00023002"/>
    </source>
</evidence>
<accession>A0A852VPG1</accession>
<dbReference type="Gene3D" id="3.50.50.60">
    <property type="entry name" value="FAD/NAD(P)-binding domain"/>
    <property type="match status" value="1"/>
</dbReference>
<dbReference type="GO" id="GO:0071949">
    <property type="term" value="F:FAD binding"/>
    <property type="evidence" value="ECO:0007669"/>
    <property type="project" value="InterPro"/>
</dbReference>
<dbReference type="Proteomes" id="UP000554054">
    <property type="component" value="Unassembled WGS sequence"/>
</dbReference>
<reference evidence="4 5" key="1">
    <citation type="submission" date="2020-07" db="EMBL/GenBank/DDBJ databases">
        <title>Sequencing the genomes of 1000 actinobacteria strains.</title>
        <authorList>
            <person name="Klenk H.-P."/>
        </authorList>
    </citation>
    <scope>NUCLEOTIDE SEQUENCE [LARGE SCALE GENOMIC DNA]</scope>
    <source>
        <strain evidence="4 5">DSM 26154</strain>
    </source>
</reference>
<evidence type="ECO:0000256" key="2">
    <source>
        <dbReference type="ARBA" id="ARBA00023033"/>
    </source>
</evidence>
<dbReference type="RefSeq" id="WP_185990912.1">
    <property type="nucleotide sequence ID" value="NZ_JACCAE010000001.1"/>
</dbReference>
<organism evidence="4 5">
    <name type="scientific">Janibacter cremeus</name>
    <dbReference type="NCBI Taxonomy" id="1285192"/>
    <lineage>
        <taxon>Bacteria</taxon>
        <taxon>Bacillati</taxon>
        <taxon>Actinomycetota</taxon>
        <taxon>Actinomycetes</taxon>
        <taxon>Micrococcales</taxon>
        <taxon>Intrasporangiaceae</taxon>
        <taxon>Janibacter</taxon>
    </lineage>
</organism>
<evidence type="ECO:0000259" key="3">
    <source>
        <dbReference type="Pfam" id="PF01494"/>
    </source>
</evidence>
<comment type="caution">
    <text evidence="4">The sequence shown here is derived from an EMBL/GenBank/DDBJ whole genome shotgun (WGS) entry which is preliminary data.</text>
</comment>
<feature type="domain" description="FAD-binding" evidence="3">
    <location>
        <begin position="7"/>
        <end position="316"/>
    </location>
</feature>
<dbReference type="InterPro" id="IPR002938">
    <property type="entry name" value="FAD-bd"/>
</dbReference>
<evidence type="ECO:0000313" key="4">
    <source>
        <dbReference type="EMBL" id="NYF98056.1"/>
    </source>
</evidence>
<dbReference type="PROSITE" id="PS51257">
    <property type="entry name" value="PROKAR_LIPOPROTEIN"/>
    <property type="match status" value="1"/>
</dbReference>
<dbReference type="PANTHER" id="PTHR13789:SF309">
    <property type="entry name" value="PUTATIVE (AFU_ORTHOLOGUE AFUA_6G14510)-RELATED"/>
    <property type="match status" value="1"/>
</dbReference>
<sequence length="389" mass="42216">MTARRRILVSGAGIAGCAAAIALAERGHDLRLIERQQEWAFASSGIFLYSNALVSLEALGALDEVLAAGFVVPQGRNPYLDHRGEAIVTTYYPTAAGGRIPAIVGIKRAELHRILAARLSAVGVRVELGTTIADLVDDAEAARVTTSDGSLHTYDLVVSGEGLRSPLRQHVAPEVEVRYSGFGIWRSIHERPTDLTDKIMQMGIGTRLGIMPISDDWLYTFGTVSDPDKTRHARDEWPRLMREALAEHHGPARALLDEIGTHSDVLYTAVEEVVLPLPWHRGHVLLIGDAAHAGTPFMGQGGAMALEDALVLAECLDREGHLEAALTLFGRRREPVCRFAQDVSRAVGESGAQVRDASVRREEMRAGAQDAVDSFYAELDRLRAETAPG</sequence>
<gene>
    <name evidence="4" type="ORF">BJY20_001448</name>
</gene>
<dbReference type="AlphaFoldDB" id="A0A852VPG1"/>
<dbReference type="GO" id="GO:0004497">
    <property type="term" value="F:monooxygenase activity"/>
    <property type="evidence" value="ECO:0007669"/>
    <property type="project" value="UniProtKB-KW"/>
</dbReference>
<dbReference type="InterPro" id="IPR050493">
    <property type="entry name" value="FAD-dep_Monooxygenase_BioMet"/>
</dbReference>